<keyword evidence="2" id="KW-1185">Reference proteome</keyword>
<dbReference type="AlphaFoldDB" id="A0A6G0T5T0"/>
<organism evidence="1 2">
    <name type="scientific">Aphis glycines</name>
    <name type="common">Soybean aphid</name>
    <dbReference type="NCBI Taxonomy" id="307491"/>
    <lineage>
        <taxon>Eukaryota</taxon>
        <taxon>Metazoa</taxon>
        <taxon>Ecdysozoa</taxon>
        <taxon>Arthropoda</taxon>
        <taxon>Hexapoda</taxon>
        <taxon>Insecta</taxon>
        <taxon>Pterygota</taxon>
        <taxon>Neoptera</taxon>
        <taxon>Paraneoptera</taxon>
        <taxon>Hemiptera</taxon>
        <taxon>Sternorrhyncha</taxon>
        <taxon>Aphidomorpha</taxon>
        <taxon>Aphidoidea</taxon>
        <taxon>Aphididae</taxon>
        <taxon>Aphidini</taxon>
        <taxon>Aphis</taxon>
        <taxon>Aphis</taxon>
    </lineage>
</organism>
<feature type="non-terminal residue" evidence="1">
    <location>
        <position position="1"/>
    </location>
</feature>
<sequence>ANNNSKDFPIVGGIKFRLVYEIKCDPVSLIIIIFNLQKFSNNFCSLVLSLVQNNANHAYSLSRLKAVLYIRGKNISLNVFAVDLSYIIGKNMIFYGSNDEHLRWNSMCIYVLLSKGNQLFNDLNSFIGVTAAYCSFVLLIYDHTVKDVPLTIEELFNFTANMMIPKRHNESLLRTYKFFLTYYSLLVLSNCCYGLNPLRRYT</sequence>
<reference evidence="1 2" key="1">
    <citation type="submission" date="2019-08" db="EMBL/GenBank/DDBJ databases">
        <title>The genome of the soybean aphid Biotype 1, its phylome, world population structure and adaptation to the North American continent.</title>
        <authorList>
            <person name="Giordano R."/>
            <person name="Donthu R.K."/>
            <person name="Hernandez A.G."/>
            <person name="Wright C.L."/>
            <person name="Zimin A.V."/>
        </authorList>
    </citation>
    <scope>NUCLEOTIDE SEQUENCE [LARGE SCALE GENOMIC DNA]</scope>
    <source>
        <tissue evidence="1">Whole aphids</tissue>
    </source>
</reference>
<evidence type="ECO:0000313" key="2">
    <source>
        <dbReference type="Proteomes" id="UP000475862"/>
    </source>
</evidence>
<evidence type="ECO:0000313" key="1">
    <source>
        <dbReference type="EMBL" id="KAE9525247.1"/>
    </source>
</evidence>
<protein>
    <submittedName>
        <fullName evidence="1">Uncharacterized protein</fullName>
    </submittedName>
</protein>
<dbReference type="EMBL" id="VYZN01000061">
    <property type="protein sequence ID" value="KAE9525247.1"/>
    <property type="molecule type" value="Genomic_DNA"/>
</dbReference>
<comment type="caution">
    <text evidence="1">The sequence shown here is derived from an EMBL/GenBank/DDBJ whole genome shotgun (WGS) entry which is preliminary data.</text>
</comment>
<accession>A0A6G0T5T0</accession>
<gene>
    <name evidence="1" type="ORF">AGLY_014315</name>
</gene>
<dbReference type="Proteomes" id="UP000475862">
    <property type="component" value="Unassembled WGS sequence"/>
</dbReference>
<name>A0A6G0T5T0_APHGL</name>
<proteinExistence type="predicted"/>